<dbReference type="NCBIfam" id="TIGR01249">
    <property type="entry name" value="pro_imino_pep_1"/>
    <property type="match status" value="1"/>
</dbReference>
<dbReference type="EMBL" id="LFCV01000048">
    <property type="protein sequence ID" value="KMJ45582.1"/>
    <property type="molecule type" value="Genomic_DNA"/>
</dbReference>
<evidence type="ECO:0000256" key="11">
    <source>
        <dbReference type="PIRNR" id="PIRNR006431"/>
    </source>
</evidence>
<dbReference type="Gene3D" id="3.40.50.1820">
    <property type="entry name" value="alpha/beta hydrolase"/>
    <property type="match status" value="1"/>
</dbReference>
<keyword evidence="7 11" id="KW-0963">Cytoplasm</keyword>
<dbReference type="InterPro" id="IPR029058">
    <property type="entry name" value="AB_hydrolase_fold"/>
</dbReference>
<comment type="catalytic activity">
    <reaction evidence="1 11 13">
        <text>Release of N-terminal proline from a peptide.</text>
        <dbReference type="EC" id="3.4.11.5"/>
    </reaction>
</comment>
<evidence type="ECO:0000256" key="8">
    <source>
        <dbReference type="ARBA" id="ARBA00022670"/>
    </source>
</evidence>
<evidence type="ECO:0000313" key="15">
    <source>
        <dbReference type="EMBL" id="KMJ45582.1"/>
    </source>
</evidence>
<feature type="active site" description="Proton donor" evidence="12">
    <location>
        <position position="296"/>
    </location>
</feature>
<dbReference type="PANTHER" id="PTHR43722">
    <property type="entry name" value="PROLINE IMINOPEPTIDASE"/>
    <property type="match status" value="1"/>
</dbReference>
<accession>A0A0J5FUJ0</accession>
<dbReference type="GO" id="GO:0006508">
    <property type="term" value="P:proteolysis"/>
    <property type="evidence" value="ECO:0007669"/>
    <property type="project" value="UniProtKB-KW"/>
</dbReference>
<dbReference type="PATRIC" id="fig|880157.4.peg.1718"/>
<sequence length="317" mass="36272">MTEQRKFYPAYDAYQTGYLDTGDGHQIYWELCGNPKGKPAVFIHGGPGGGIASYHRQLFDPEHYHIMLFDQRGCGRSKPHASLENNTTWHLIDDIERLRNLMGVEKWLVFGGSWGSTLSLAYAEKHPDQVSELILRGIFLLRPQELSWYYQEGASRFFPEKWERMLSILSEEERGDVIAAYNKRLTSADLQVQLEAARLWSLWEGETVTLLPSEHSDSFAEDEFALAFARIENHYFINNGFMDETQQLLDHIDAIRHIPAVIIHGRYDMACQIQNAWDLAKAWPEAELCIVEGAGHSFDEPGILHQLIKATDKFAGK</sequence>
<organism evidence="15 16">
    <name type="scientific">Xenorhabdus khoisanae</name>
    <dbReference type="NCBI Taxonomy" id="880157"/>
    <lineage>
        <taxon>Bacteria</taxon>
        <taxon>Pseudomonadati</taxon>
        <taxon>Pseudomonadota</taxon>
        <taxon>Gammaproteobacteria</taxon>
        <taxon>Enterobacterales</taxon>
        <taxon>Morganellaceae</taxon>
        <taxon>Xenorhabdus</taxon>
    </lineage>
</organism>
<evidence type="ECO:0000256" key="6">
    <source>
        <dbReference type="ARBA" id="ARBA00022438"/>
    </source>
</evidence>
<dbReference type="RefSeq" id="WP_047962878.1">
    <property type="nucleotide sequence ID" value="NZ_CAWMBG010000048.1"/>
</dbReference>
<proteinExistence type="inferred from homology"/>
<dbReference type="InterPro" id="IPR005944">
    <property type="entry name" value="Pro_iminopeptidase"/>
</dbReference>
<feature type="domain" description="AB hydrolase-1" evidence="14">
    <location>
        <begin position="41"/>
        <end position="297"/>
    </location>
</feature>
<dbReference type="PRINTS" id="PR00793">
    <property type="entry name" value="PROAMNOPTASE"/>
</dbReference>
<dbReference type="PANTHER" id="PTHR43722:SF1">
    <property type="entry name" value="PROLINE IMINOPEPTIDASE"/>
    <property type="match status" value="1"/>
</dbReference>
<feature type="active site" evidence="12">
    <location>
        <position position="268"/>
    </location>
</feature>
<evidence type="ECO:0000313" key="16">
    <source>
        <dbReference type="Proteomes" id="UP000036277"/>
    </source>
</evidence>
<evidence type="ECO:0000259" key="14">
    <source>
        <dbReference type="Pfam" id="PF00561"/>
    </source>
</evidence>
<dbReference type="InterPro" id="IPR000073">
    <property type="entry name" value="AB_hydrolase_1"/>
</dbReference>
<dbReference type="GO" id="GO:0004177">
    <property type="term" value="F:aminopeptidase activity"/>
    <property type="evidence" value="ECO:0007669"/>
    <property type="project" value="UniProtKB-UniRule"/>
</dbReference>
<dbReference type="PIRSF" id="PIRSF006431">
    <property type="entry name" value="Pept_S33"/>
    <property type="match status" value="1"/>
</dbReference>
<keyword evidence="6 11" id="KW-0031">Aminopeptidase</keyword>
<dbReference type="PRINTS" id="PR00111">
    <property type="entry name" value="ABHYDROLASE"/>
</dbReference>
<keyword evidence="8 11" id="KW-0645">Protease</keyword>
<dbReference type="Pfam" id="PF00561">
    <property type="entry name" value="Abhydrolase_1"/>
    <property type="match status" value="1"/>
</dbReference>
<protein>
    <recommendedName>
        <fullName evidence="5 11">Proline iminopeptidase</fullName>
        <shortName evidence="11">PIP</shortName>
        <ecNumber evidence="4 11">3.4.11.5</ecNumber>
    </recommendedName>
    <alternativeName>
        <fullName evidence="10 11">Prolyl aminopeptidase</fullName>
    </alternativeName>
</protein>
<dbReference type="InterPro" id="IPR002410">
    <property type="entry name" value="Peptidase_S33"/>
</dbReference>
<dbReference type="SUPFAM" id="SSF53474">
    <property type="entry name" value="alpha/beta-Hydrolases"/>
    <property type="match status" value="1"/>
</dbReference>
<dbReference type="Proteomes" id="UP000036277">
    <property type="component" value="Unassembled WGS sequence"/>
</dbReference>
<dbReference type="GO" id="GO:0005737">
    <property type="term" value="C:cytoplasm"/>
    <property type="evidence" value="ECO:0007669"/>
    <property type="project" value="UniProtKB-SubCell"/>
</dbReference>
<evidence type="ECO:0000256" key="10">
    <source>
        <dbReference type="ARBA" id="ARBA00029605"/>
    </source>
</evidence>
<keyword evidence="9 11" id="KW-0378">Hydrolase</keyword>
<evidence type="ECO:0000256" key="9">
    <source>
        <dbReference type="ARBA" id="ARBA00022801"/>
    </source>
</evidence>
<evidence type="ECO:0000256" key="12">
    <source>
        <dbReference type="PIRSR" id="PIRSR006431-1"/>
    </source>
</evidence>
<dbReference type="OrthoDB" id="9796770at2"/>
<gene>
    <name evidence="15" type="ORF">AB204_08125</name>
</gene>
<dbReference type="STRING" id="880157.AB204_08125"/>
<dbReference type="EC" id="3.4.11.5" evidence="4 11"/>
<evidence type="ECO:0000256" key="4">
    <source>
        <dbReference type="ARBA" id="ARBA00012568"/>
    </source>
</evidence>
<feature type="active site" description="Nucleophile" evidence="12">
    <location>
        <position position="113"/>
    </location>
</feature>
<evidence type="ECO:0000256" key="7">
    <source>
        <dbReference type="ARBA" id="ARBA00022490"/>
    </source>
</evidence>
<evidence type="ECO:0000256" key="1">
    <source>
        <dbReference type="ARBA" id="ARBA00001585"/>
    </source>
</evidence>
<evidence type="ECO:0000256" key="3">
    <source>
        <dbReference type="ARBA" id="ARBA00010088"/>
    </source>
</evidence>
<name>A0A0J5FUJ0_9GAMM</name>
<comment type="caution">
    <text evidence="15">The sequence shown here is derived from an EMBL/GenBank/DDBJ whole genome shotgun (WGS) entry which is preliminary data.</text>
</comment>
<evidence type="ECO:0000256" key="2">
    <source>
        <dbReference type="ARBA" id="ARBA00004496"/>
    </source>
</evidence>
<comment type="subcellular location">
    <subcellularLocation>
        <location evidence="2 11">Cytoplasm</location>
    </subcellularLocation>
</comment>
<reference evidence="15 16" key="1">
    <citation type="submission" date="2015-06" db="EMBL/GenBank/DDBJ databases">
        <title>Draft Whole-Genome Sequence of the Entomopathogenic Bacterium Xenorhabdus khoisanae.</title>
        <authorList>
            <person name="Naidoo S."/>
            <person name="Featherston J."/>
            <person name="Gray V.M."/>
        </authorList>
    </citation>
    <scope>NUCLEOTIDE SEQUENCE [LARGE SCALE GENOMIC DNA]</scope>
    <source>
        <strain evidence="15 16">MCB</strain>
    </source>
</reference>
<comment type="similarity">
    <text evidence="3 11 13">Belongs to the peptidase S33 family.</text>
</comment>
<dbReference type="AlphaFoldDB" id="A0A0J5FUJ0"/>
<evidence type="ECO:0000256" key="5">
    <source>
        <dbReference type="ARBA" id="ARBA00021843"/>
    </source>
</evidence>
<evidence type="ECO:0000256" key="13">
    <source>
        <dbReference type="RuleBase" id="RU003421"/>
    </source>
</evidence>
<keyword evidence="16" id="KW-1185">Reference proteome</keyword>